<dbReference type="PANTHER" id="PTHR13947:SF37">
    <property type="entry name" value="LD18367P"/>
    <property type="match status" value="1"/>
</dbReference>
<organism evidence="3 4">
    <name type="scientific">Discina gigas</name>
    <dbReference type="NCBI Taxonomy" id="1032678"/>
    <lineage>
        <taxon>Eukaryota</taxon>
        <taxon>Fungi</taxon>
        <taxon>Dikarya</taxon>
        <taxon>Ascomycota</taxon>
        <taxon>Pezizomycotina</taxon>
        <taxon>Pezizomycetes</taxon>
        <taxon>Pezizales</taxon>
        <taxon>Discinaceae</taxon>
        <taxon>Discina</taxon>
    </lineage>
</organism>
<gene>
    <name evidence="3" type="ORF">Q9L58_010847</name>
</gene>
<dbReference type="Pfam" id="PF13508">
    <property type="entry name" value="Acetyltransf_7"/>
    <property type="match status" value="1"/>
</dbReference>
<dbReference type="SUPFAM" id="SSF55729">
    <property type="entry name" value="Acyl-CoA N-acyltransferases (Nat)"/>
    <property type="match status" value="1"/>
</dbReference>
<evidence type="ECO:0000313" key="3">
    <source>
        <dbReference type="EMBL" id="KAL0630306.1"/>
    </source>
</evidence>
<dbReference type="CDD" id="cd04301">
    <property type="entry name" value="NAT_SF"/>
    <property type="match status" value="1"/>
</dbReference>
<dbReference type="InterPro" id="IPR016181">
    <property type="entry name" value="Acyl_CoA_acyltransferase"/>
</dbReference>
<proteinExistence type="predicted"/>
<evidence type="ECO:0000259" key="2">
    <source>
        <dbReference type="PROSITE" id="PS51186"/>
    </source>
</evidence>
<evidence type="ECO:0000256" key="1">
    <source>
        <dbReference type="ARBA" id="ARBA00022679"/>
    </source>
</evidence>
<accession>A0ABR3G2X9</accession>
<dbReference type="InterPro" id="IPR000182">
    <property type="entry name" value="GNAT_dom"/>
</dbReference>
<name>A0ABR3G2X9_9PEZI</name>
<dbReference type="Proteomes" id="UP001447188">
    <property type="component" value="Unassembled WGS sequence"/>
</dbReference>
<protein>
    <recommendedName>
        <fullName evidence="2">N-acetyltransferase domain-containing protein</fullName>
    </recommendedName>
</protein>
<dbReference type="EMBL" id="JBBBZM010000825">
    <property type="protein sequence ID" value="KAL0630306.1"/>
    <property type="molecule type" value="Genomic_DNA"/>
</dbReference>
<dbReference type="PANTHER" id="PTHR13947">
    <property type="entry name" value="GNAT FAMILY N-ACETYLTRANSFERASE"/>
    <property type="match status" value="1"/>
</dbReference>
<dbReference type="InterPro" id="IPR050769">
    <property type="entry name" value="NAT_camello-type"/>
</dbReference>
<feature type="domain" description="N-acetyltransferase" evidence="2">
    <location>
        <begin position="31"/>
        <end position="186"/>
    </location>
</feature>
<dbReference type="Gene3D" id="3.40.630.30">
    <property type="match status" value="1"/>
</dbReference>
<comment type="caution">
    <text evidence="3">The sequence shown here is derived from an EMBL/GenBank/DDBJ whole genome shotgun (WGS) entry which is preliminary data.</text>
</comment>
<sequence>MLGRTAGFVQKRSFDAYELALLKMPGAKMNLLLKDYSPSDRDGVNQVALEAFAQYEHHYDDWVSFQDGIGHMADLSNHADLIVAERGTVVGAVVHVGPGRPRNQIFPDNWSVLRMLVVHPHQRGQGIGKQLVAASLRRAYLSGAPVVGLHTSPIMASALSLYRSLGFEHDCDLPSIRGVPYSRYALSQAAIPIALDRLHKR</sequence>
<dbReference type="PROSITE" id="PS51186">
    <property type="entry name" value="GNAT"/>
    <property type="match status" value="1"/>
</dbReference>
<evidence type="ECO:0000313" key="4">
    <source>
        <dbReference type="Proteomes" id="UP001447188"/>
    </source>
</evidence>
<reference evidence="3 4" key="1">
    <citation type="submission" date="2024-02" db="EMBL/GenBank/DDBJ databases">
        <title>Discinaceae phylogenomics.</title>
        <authorList>
            <person name="Dirks A.C."/>
            <person name="James T.Y."/>
        </authorList>
    </citation>
    <scope>NUCLEOTIDE SEQUENCE [LARGE SCALE GENOMIC DNA]</scope>
    <source>
        <strain evidence="3 4">ACD0624</strain>
    </source>
</reference>
<keyword evidence="4" id="KW-1185">Reference proteome</keyword>
<keyword evidence="1" id="KW-0808">Transferase</keyword>